<dbReference type="EMBL" id="CP017476">
    <property type="protein sequence ID" value="AOW15303.1"/>
    <property type="molecule type" value="Genomic_DNA"/>
</dbReference>
<dbReference type="STRING" id="1763535.LPB072_02340"/>
<protein>
    <recommendedName>
        <fullName evidence="2">PepSY domain-containing protein</fullName>
    </recommendedName>
</protein>
<evidence type="ECO:0000256" key="1">
    <source>
        <dbReference type="SAM" id="SignalP"/>
    </source>
</evidence>
<proteinExistence type="predicted"/>
<dbReference type="Proteomes" id="UP000185680">
    <property type="component" value="Chromosome"/>
</dbReference>
<evidence type="ECO:0000313" key="6">
    <source>
        <dbReference type="Proteomes" id="UP000185680"/>
    </source>
</evidence>
<dbReference type="OrthoDB" id="9180865at2"/>
<organism evidence="3 6">
    <name type="scientific">Hydrogenophaga crassostreae</name>
    <dbReference type="NCBI Taxonomy" id="1763535"/>
    <lineage>
        <taxon>Bacteria</taxon>
        <taxon>Pseudomonadati</taxon>
        <taxon>Pseudomonadota</taxon>
        <taxon>Betaproteobacteria</taxon>
        <taxon>Burkholderiales</taxon>
        <taxon>Comamonadaceae</taxon>
        <taxon>Hydrogenophaga</taxon>
    </lineage>
</organism>
<dbReference type="InterPro" id="IPR025711">
    <property type="entry name" value="PepSY"/>
</dbReference>
<feature type="signal peptide" evidence="1">
    <location>
        <begin position="1"/>
        <end position="19"/>
    </location>
</feature>
<keyword evidence="1" id="KW-0732">Signal</keyword>
<keyword evidence="5" id="KW-1185">Reference proteome</keyword>
<evidence type="ECO:0000313" key="4">
    <source>
        <dbReference type="EMBL" id="OAD42354.1"/>
    </source>
</evidence>
<dbReference type="KEGG" id="hyl:LPB072_02340"/>
<sequence>MKKIVVSAALLAVAGLAMAEPACSVPKEKWMPEASFKKMVEEKGYAIKKFKVNKGQCYEVYGKKGGKNVEHWFNPETGEQVTQ</sequence>
<accession>A0A167I911</accession>
<evidence type="ECO:0000313" key="3">
    <source>
        <dbReference type="EMBL" id="AOW15303.1"/>
    </source>
</evidence>
<dbReference type="AlphaFoldDB" id="A0A167I911"/>
<dbReference type="Proteomes" id="UP000185657">
    <property type="component" value="Unassembled WGS sequence"/>
</dbReference>
<reference evidence="3 6" key="2">
    <citation type="submission" date="2016-10" db="EMBL/GenBank/DDBJ databases">
        <title>Hydorgenophaga sp. LPB0072 isolated from gastropod.</title>
        <authorList>
            <person name="Kim E."/>
            <person name="Yi H."/>
        </authorList>
    </citation>
    <scope>NUCLEOTIDE SEQUENCE [LARGE SCALE GENOMIC DNA]</scope>
    <source>
        <strain evidence="3 6">LPB0072</strain>
    </source>
</reference>
<dbReference type="RefSeq" id="WP_066089127.1">
    <property type="nucleotide sequence ID" value="NZ_CP017476.1"/>
</dbReference>
<feature type="chain" id="PRO_5044549619" description="PepSY domain-containing protein" evidence="1">
    <location>
        <begin position="20"/>
        <end position="83"/>
    </location>
</feature>
<evidence type="ECO:0000313" key="5">
    <source>
        <dbReference type="Proteomes" id="UP000185657"/>
    </source>
</evidence>
<name>A0A167I911_9BURK</name>
<dbReference type="Pfam" id="PF13670">
    <property type="entry name" value="PepSY_2"/>
    <property type="match status" value="1"/>
</dbReference>
<evidence type="ECO:0000259" key="2">
    <source>
        <dbReference type="Pfam" id="PF13670"/>
    </source>
</evidence>
<dbReference type="EMBL" id="LVWD01000009">
    <property type="protein sequence ID" value="OAD42354.1"/>
    <property type="molecule type" value="Genomic_DNA"/>
</dbReference>
<reference evidence="4 5" key="1">
    <citation type="submission" date="2016-02" db="EMBL/GenBank/DDBJ databases">
        <title>Draft genome sequence of Hydrogenophaga sp. LPB0072.</title>
        <authorList>
            <person name="Shin S.-K."/>
            <person name="Yi H."/>
        </authorList>
    </citation>
    <scope>NUCLEOTIDE SEQUENCE [LARGE SCALE GENOMIC DNA]</scope>
    <source>
        <strain evidence="4 5">LPB0072</strain>
    </source>
</reference>
<gene>
    <name evidence="3" type="ORF">LPB072_02340</name>
    <name evidence="4" type="ORF">LPB72_08610</name>
</gene>
<feature type="domain" description="PepSY" evidence="2">
    <location>
        <begin position="5"/>
        <end position="82"/>
    </location>
</feature>